<evidence type="ECO:0000313" key="1">
    <source>
        <dbReference type="EnsemblMetazoa" id="GPPI044243-PA"/>
    </source>
</evidence>
<dbReference type="AlphaFoldDB" id="A0A1B0BYG8"/>
<reference evidence="2" key="1">
    <citation type="submission" date="2015-01" db="EMBL/GenBank/DDBJ databases">
        <authorList>
            <person name="Aksoy S."/>
            <person name="Warren W."/>
            <person name="Wilson R.K."/>
        </authorList>
    </citation>
    <scope>NUCLEOTIDE SEQUENCE [LARGE SCALE GENOMIC DNA]</scope>
    <source>
        <strain evidence="2">IAEA</strain>
    </source>
</reference>
<organism evidence="1 2">
    <name type="scientific">Glossina palpalis gambiensis</name>
    <dbReference type="NCBI Taxonomy" id="67801"/>
    <lineage>
        <taxon>Eukaryota</taxon>
        <taxon>Metazoa</taxon>
        <taxon>Ecdysozoa</taxon>
        <taxon>Arthropoda</taxon>
        <taxon>Hexapoda</taxon>
        <taxon>Insecta</taxon>
        <taxon>Pterygota</taxon>
        <taxon>Neoptera</taxon>
        <taxon>Endopterygota</taxon>
        <taxon>Diptera</taxon>
        <taxon>Brachycera</taxon>
        <taxon>Muscomorpha</taxon>
        <taxon>Hippoboscoidea</taxon>
        <taxon>Glossinidae</taxon>
        <taxon>Glossina</taxon>
    </lineage>
</organism>
<dbReference type="Proteomes" id="UP000092460">
    <property type="component" value="Unassembled WGS sequence"/>
</dbReference>
<dbReference type="VEuPathDB" id="VectorBase:GPPI044243"/>
<proteinExistence type="predicted"/>
<dbReference type="EMBL" id="JXJN01022646">
    <property type="status" value="NOT_ANNOTATED_CDS"/>
    <property type="molecule type" value="Genomic_DNA"/>
</dbReference>
<dbReference type="EnsemblMetazoa" id="GPPI044243-RA">
    <property type="protein sequence ID" value="GPPI044243-PA"/>
    <property type="gene ID" value="GPPI044243"/>
</dbReference>
<keyword evidence="2" id="KW-1185">Reference proteome</keyword>
<name>A0A1B0BYG8_9MUSC</name>
<accession>A0A1B0BYG8</accession>
<sequence length="107" mass="12214">MTDVSCDHQQLRPVALPITVQHIAADKHKRPTTINVTAPKLERSRLAVEKRHMKNTSIAKFHRRLICASLNVIRRSRFSIKCHAPIAPIIYDIPNSEEHVYQNWGGA</sequence>
<reference evidence="1" key="2">
    <citation type="submission" date="2020-05" db="UniProtKB">
        <authorList>
            <consortium name="EnsemblMetazoa"/>
        </authorList>
    </citation>
    <scope>IDENTIFICATION</scope>
    <source>
        <strain evidence="1">IAEA</strain>
    </source>
</reference>
<evidence type="ECO:0000313" key="2">
    <source>
        <dbReference type="Proteomes" id="UP000092460"/>
    </source>
</evidence>
<protein>
    <submittedName>
        <fullName evidence="1">Uncharacterized protein</fullName>
    </submittedName>
</protein>